<dbReference type="PANTHER" id="PTHR21517">
    <property type="entry name" value="APICAL JUNCTION COMPONENT 1 HOMOLOG"/>
    <property type="match status" value="1"/>
</dbReference>
<dbReference type="GO" id="GO:0008270">
    <property type="term" value="F:zinc ion binding"/>
    <property type="evidence" value="ECO:0007669"/>
    <property type="project" value="UniProtKB-KW"/>
</dbReference>
<organism evidence="7 8">
    <name type="scientific">Coilia grayii</name>
    <name type="common">Gray's grenadier anchovy</name>
    <dbReference type="NCBI Taxonomy" id="363190"/>
    <lineage>
        <taxon>Eukaryota</taxon>
        <taxon>Metazoa</taxon>
        <taxon>Chordata</taxon>
        <taxon>Craniata</taxon>
        <taxon>Vertebrata</taxon>
        <taxon>Euteleostomi</taxon>
        <taxon>Actinopterygii</taxon>
        <taxon>Neopterygii</taxon>
        <taxon>Teleostei</taxon>
        <taxon>Clupei</taxon>
        <taxon>Clupeiformes</taxon>
        <taxon>Clupeoidei</taxon>
        <taxon>Engraulidae</taxon>
        <taxon>Coilinae</taxon>
        <taxon>Coilia</taxon>
    </lineage>
</organism>
<proteinExistence type="predicted"/>
<evidence type="ECO:0000313" key="7">
    <source>
        <dbReference type="EMBL" id="KAL2092668.1"/>
    </source>
</evidence>
<accession>A0ABD1K0M5</accession>
<evidence type="ECO:0000256" key="1">
    <source>
        <dbReference type="ARBA" id="ARBA00022723"/>
    </source>
</evidence>
<reference evidence="7 8" key="1">
    <citation type="submission" date="2024-09" db="EMBL/GenBank/DDBJ databases">
        <title>A chromosome-level genome assembly of Gray's grenadier anchovy, Coilia grayii.</title>
        <authorList>
            <person name="Fu Z."/>
        </authorList>
    </citation>
    <scope>NUCLEOTIDE SEQUENCE [LARGE SCALE GENOMIC DNA]</scope>
    <source>
        <strain evidence="7">G4</strain>
        <tissue evidence="7">Muscle</tissue>
    </source>
</reference>
<dbReference type="AlphaFoldDB" id="A0ABD1K0M5"/>
<dbReference type="PROSITE" id="PS50865">
    <property type="entry name" value="ZF_MYND_2"/>
    <property type="match status" value="1"/>
</dbReference>
<evidence type="ECO:0000313" key="8">
    <source>
        <dbReference type="Proteomes" id="UP001591681"/>
    </source>
</evidence>
<dbReference type="Proteomes" id="UP001591681">
    <property type="component" value="Unassembled WGS sequence"/>
</dbReference>
<evidence type="ECO:0000259" key="6">
    <source>
        <dbReference type="PROSITE" id="PS50865"/>
    </source>
</evidence>
<evidence type="ECO:0000256" key="3">
    <source>
        <dbReference type="ARBA" id="ARBA00022833"/>
    </source>
</evidence>
<feature type="region of interest" description="Disordered" evidence="5">
    <location>
        <begin position="74"/>
        <end position="154"/>
    </location>
</feature>
<feature type="compositionally biased region" description="Low complexity" evidence="5">
    <location>
        <begin position="79"/>
        <end position="89"/>
    </location>
</feature>
<dbReference type="InterPro" id="IPR002893">
    <property type="entry name" value="Znf_MYND"/>
</dbReference>
<sequence length="1058" mass="119393">MTGTLDQHPEIINKRHCRSFDFIESLDDPKTSLCGLADAHTAERQPPGKDGLWNSLGQPGHLRFSSPDLFNTKLPAQPGATETSTGAEATRADGKGKAARSKSTPRVRATLTPVPIAVSPPSARRTREGQRAPSVDPQRRLEASGSFPTTQREASHYPNRALVNEVHPIKLQPHAPLYVSDCFEEPKAEKPSTSPHVRCRVDIKPDAAVLQHAARKPTPPRDLAWQRYSTSGLSSLSVPRQAGGSRTPTPSECYTVDYRHPYPYPPCMPGPYVHPSDVPLGRTPSPIDHRDALAREYRTLSAPNIPTKFFYTEDPCRYPVQPPGRPYYQDDQYSLTSSNSQIPSLNGHYPQDPRTRWVHTLPVRPCYTEVRARRDPADAYYTRPYSVSEPGPYYVQPPPPRGYYRDEPRGYPYMSDPSKIFYTRPCHSVADCGVPVRPYYTEGQQHPRMSQVFSESDWQRSSISGFSSHYASSQATPQRVRHDPSFTPWYPNDFTEPGRLSTDGRNYSKSWDNILNPHVDREPAFPRGRSYENLFNVPRHAPPPDVRQQPIIVNLSSSPRRYAALSVSENSLDRCHGDSARNSVSRQWYVTPEITITDNDLRAANQRKRERNSVSWGVPNGVRAPAPVVSPQPSSVSVADVAKDKKNNNFSLQQSLEQLDELLADLVIDYKPPASRRASEDLIDQLKQLISDDDIKEVKPTSFGLDEQLLCDTRDSSAKTSPDTPRDPDSGCDGMQLSQDEFSLNHSPDEDNSMTCSNSKCGRKETLFNACLYFKSCHSCYTFYCSRSCRREDWDRHKEHCLYGRISSVCRHILKHCRETSDIHKAFSRIAKVGYLSRGRGVLFLGFPNSGSADNFIKVGLESLLMSPTYLSLRELDSFKDNLGEYCKQLQEAGKEYDPSECFLLNVSIAVGELVPNKPSPRVQTPTVRKYAKVSLASSSPDKKVYRRESDMETLILTPPPGMLDVDNSGEEGRKAREICFINIQRELRTRGVFLRHEYPHIYKQLCEFVDTNKRFTPTTIYPVDKRTGKQFMCMIMAASEPRTLDWVGTPHLLDDII</sequence>
<feature type="region of interest" description="Disordered" evidence="5">
    <location>
        <begin position="469"/>
        <end position="494"/>
    </location>
</feature>
<keyword evidence="3" id="KW-0862">Zinc</keyword>
<dbReference type="Pfam" id="PF26649">
    <property type="entry name" value="Ajm-1"/>
    <property type="match status" value="1"/>
</dbReference>
<evidence type="ECO:0000256" key="2">
    <source>
        <dbReference type="ARBA" id="ARBA00022771"/>
    </source>
</evidence>
<dbReference type="PANTHER" id="PTHR21517:SF4">
    <property type="entry name" value="UN-NAMED HU7912"/>
    <property type="match status" value="1"/>
</dbReference>
<keyword evidence="2 4" id="KW-0863">Zinc-finger</keyword>
<dbReference type="Gene3D" id="6.10.140.2220">
    <property type="match status" value="1"/>
</dbReference>
<keyword evidence="8" id="KW-1185">Reference proteome</keyword>
<dbReference type="InterPro" id="IPR058586">
    <property type="entry name" value="Ajm-1"/>
</dbReference>
<gene>
    <name evidence="7" type="ORF">ACEWY4_012466</name>
</gene>
<comment type="caution">
    <text evidence="7">The sequence shown here is derived from an EMBL/GenBank/DDBJ whole genome shotgun (WGS) entry which is preliminary data.</text>
</comment>
<keyword evidence="1" id="KW-0479">Metal-binding</keyword>
<evidence type="ECO:0000256" key="4">
    <source>
        <dbReference type="PROSITE-ProRule" id="PRU00134"/>
    </source>
</evidence>
<dbReference type="EMBL" id="JBHFQA010000010">
    <property type="protein sequence ID" value="KAL2092668.1"/>
    <property type="molecule type" value="Genomic_DNA"/>
</dbReference>
<dbReference type="InterPro" id="IPR038825">
    <property type="entry name" value="Apical_junction"/>
</dbReference>
<protein>
    <recommendedName>
        <fullName evidence="6">MYND-type domain-containing protein</fullName>
    </recommendedName>
</protein>
<feature type="domain" description="MYND-type" evidence="6">
    <location>
        <begin position="758"/>
        <end position="801"/>
    </location>
</feature>
<name>A0ABD1K0M5_9TELE</name>
<evidence type="ECO:0000256" key="5">
    <source>
        <dbReference type="SAM" id="MobiDB-lite"/>
    </source>
</evidence>